<sequence length="131" mass="14997">MNRKVENILESIKEALVDIYGVEAEILYDIKVIRCSQADYDHWREGRIYAHVGCMDKTICVSSSIELLDDCNITGLLLHEIGHLIHLEGLLDIEIPDGINDDEIIADMIIDNIFGIHIYYDGKKVQWVINK</sequence>
<dbReference type="EMBL" id="MT144321">
    <property type="protein sequence ID" value="QJA52202.1"/>
    <property type="molecule type" value="Genomic_DNA"/>
</dbReference>
<proteinExistence type="predicted"/>
<gene>
    <name evidence="1" type="ORF">TM448A02527_0008</name>
</gene>
<evidence type="ECO:0000313" key="1">
    <source>
        <dbReference type="EMBL" id="QJA52202.1"/>
    </source>
</evidence>
<dbReference type="AlphaFoldDB" id="A0A6H1ZXL7"/>
<protein>
    <recommendedName>
        <fullName evidence="2">Peptidase</fullName>
    </recommendedName>
</protein>
<evidence type="ECO:0008006" key="2">
    <source>
        <dbReference type="Google" id="ProtNLM"/>
    </source>
</evidence>
<organism evidence="1">
    <name type="scientific">viral metagenome</name>
    <dbReference type="NCBI Taxonomy" id="1070528"/>
    <lineage>
        <taxon>unclassified sequences</taxon>
        <taxon>metagenomes</taxon>
        <taxon>organismal metagenomes</taxon>
    </lineage>
</organism>
<name>A0A6H1ZXL7_9ZZZZ</name>
<accession>A0A6H1ZXL7</accession>
<reference evidence="1" key="1">
    <citation type="submission" date="2020-03" db="EMBL/GenBank/DDBJ databases">
        <title>The deep terrestrial virosphere.</title>
        <authorList>
            <person name="Holmfeldt K."/>
            <person name="Nilsson E."/>
            <person name="Simone D."/>
            <person name="Lopez-Fernandez M."/>
            <person name="Wu X."/>
            <person name="de Brujin I."/>
            <person name="Lundin D."/>
            <person name="Andersson A."/>
            <person name="Bertilsson S."/>
            <person name="Dopson M."/>
        </authorList>
    </citation>
    <scope>NUCLEOTIDE SEQUENCE</scope>
    <source>
        <strain evidence="1">TM448A02527</strain>
    </source>
</reference>